<sequence>MFRKFKLTSLILVLALILSLAGCTTDKEPATNTEPAKNTEQSTNESDVLAQVVSDYYTNMGSDIYKISQKEFVDKVKAGEDMFILDIRQPDVYNEGHIKGAVNAPWGTAISENLDKLPKSKPIMVYCYTGQTAGQTVALLNMAGFDAKSVNLGWNLGISKVEGVEEVIETTANEFGQPTGVEIQAEIKDAINKYFAGLADVKGTTYANYKISEDNAKKLLDQEDNSVIFLSIRKAEHYNEGHIQGAINIPFGKEMHKEFNTLPKDKKIIVYCYTGQTAGQTVAALRLIGYDAVSLNGGTGMKANAPFGWTNKGYELVK</sequence>
<proteinExistence type="predicted"/>
<dbReference type="EMBL" id="ARZA01000069">
    <property type="protein sequence ID" value="EOD01221.1"/>
    <property type="molecule type" value="Genomic_DNA"/>
</dbReference>
<protein>
    <recommendedName>
        <fullName evidence="2">Rhodanese domain-containing protein</fullName>
    </recommendedName>
</protein>
<dbReference type="PROSITE" id="PS50206">
    <property type="entry name" value="RHODANESE_3"/>
    <property type="match status" value="2"/>
</dbReference>
<dbReference type="OrthoDB" id="9800872at2"/>
<organism evidence="3 4">
    <name type="scientific">Caldisalinibacter kiritimatiensis</name>
    <dbReference type="NCBI Taxonomy" id="1304284"/>
    <lineage>
        <taxon>Bacteria</taxon>
        <taxon>Bacillati</taxon>
        <taxon>Bacillota</taxon>
        <taxon>Tissierellia</taxon>
        <taxon>Tissierellales</taxon>
        <taxon>Thermohalobacteraceae</taxon>
        <taxon>Caldisalinibacter</taxon>
    </lineage>
</organism>
<feature type="domain" description="Rhodanese" evidence="2">
    <location>
        <begin position="223"/>
        <end position="318"/>
    </location>
</feature>
<dbReference type="Proteomes" id="UP000013378">
    <property type="component" value="Unassembled WGS sequence"/>
</dbReference>
<reference evidence="3 4" key="1">
    <citation type="journal article" date="2015" name="Geomicrobiol. J.">
        <title>Caldisalinibacter kiritimatiensis gen. nov., sp. nov., a moderately thermohalophilic thiosulfate-reducing bacterium from a hypersaline microbial mat.</title>
        <authorList>
            <person name="Ben Hania W."/>
            <person name="Joseph M."/>
            <person name="Fiebig A."/>
            <person name="Bunk B."/>
            <person name="Klenk H.-P."/>
            <person name="Fardeau M.-L."/>
            <person name="Spring S."/>
        </authorList>
    </citation>
    <scope>NUCLEOTIDE SEQUENCE [LARGE SCALE GENOMIC DNA]</scope>
    <source>
        <strain evidence="3 4">L21-TH-D2</strain>
    </source>
</reference>
<evidence type="ECO:0000313" key="4">
    <source>
        <dbReference type="Proteomes" id="UP000013378"/>
    </source>
</evidence>
<evidence type="ECO:0000313" key="3">
    <source>
        <dbReference type="EMBL" id="EOD01221.1"/>
    </source>
</evidence>
<dbReference type="AlphaFoldDB" id="R1CRB1"/>
<keyword evidence="4" id="KW-1185">Reference proteome</keyword>
<accession>R1CRB1</accession>
<dbReference type="PANTHER" id="PTHR43031:SF16">
    <property type="entry name" value="OXIDOREDUCTASE"/>
    <property type="match status" value="1"/>
</dbReference>
<feature type="chain" id="PRO_5039352948" description="Rhodanese domain-containing protein" evidence="1">
    <location>
        <begin position="22"/>
        <end position="318"/>
    </location>
</feature>
<dbReference type="InterPro" id="IPR050229">
    <property type="entry name" value="GlpE_sulfurtransferase"/>
</dbReference>
<dbReference type="InterPro" id="IPR001763">
    <property type="entry name" value="Rhodanese-like_dom"/>
</dbReference>
<evidence type="ECO:0000256" key="1">
    <source>
        <dbReference type="SAM" id="SignalP"/>
    </source>
</evidence>
<evidence type="ECO:0000259" key="2">
    <source>
        <dbReference type="PROSITE" id="PS50206"/>
    </source>
</evidence>
<dbReference type="PROSITE" id="PS51257">
    <property type="entry name" value="PROKAR_LIPOPROTEIN"/>
    <property type="match status" value="1"/>
</dbReference>
<dbReference type="PANTHER" id="PTHR43031">
    <property type="entry name" value="FAD-DEPENDENT OXIDOREDUCTASE"/>
    <property type="match status" value="1"/>
</dbReference>
<dbReference type="Pfam" id="PF00581">
    <property type="entry name" value="Rhodanese"/>
    <property type="match status" value="2"/>
</dbReference>
<gene>
    <name evidence="3" type="ORF">L21TH_0697</name>
</gene>
<comment type="caution">
    <text evidence="3">The sequence shown here is derived from an EMBL/GenBank/DDBJ whole genome shotgun (WGS) entry which is preliminary data.</text>
</comment>
<dbReference type="eggNOG" id="COG2897">
    <property type="taxonomic scope" value="Bacteria"/>
</dbReference>
<feature type="domain" description="Rhodanese" evidence="2">
    <location>
        <begin position="78"/>
        <end position="166"/>
    </location>
</feature>
<dbReference type="STRING" id="1304284.L21TH_0697"/>
<name>R1CRB1_9FIRM</name>
<dbReference type="SMART" id="SM00450">
    <property type="entry name" value="RHOD"/>
    <property type="match status" value="2"/>
</dbReference>
<dbReference type="RefSeq" id="WP_006309024.1">
    <property type="nucleotide sequence ID" value="NZ_ARZA01000069.1"/>
</dbReference>
<keyword evidence="1" id="KW-0732">Signal</keyword>
<dbReference type="CDD" id="cd00158">
    <property type="entry name" value="RHOD"/>
    <property type="match status" value="2"/>
</dbReference>
<dbReference type="InterPro" id="IPR036873">
    <property type="entry name" value="Rhodanese-like_dom_sf"/>
</dbReference>
<dbReference type="PATRIC" id="fig|1304284.3.peg.685"/>
<dbReference type="SUPFAM" id="SSF52821">
    <property type="entry name" value="Rhodanese/Cell cycle control phosphatase"/>
    <property type="match status" value="2"/>
</dbReference>
<feature type="signal peptide" evidence="1">
    <location>
        <begin position="1"/>
        <end position="21"/>
    </location>
</feature>
<dbReference type="Gene3D" id="3.40.250.10">
    <property type="entry name" value="Rhodanese-like domain"/>
    <property type="match status" value="2"/>
</dbReference>